<feature type="compositionally biased region" description="Polar residues" evidence="1">
    <location>
        <begin position="49"/>
        <end position="68"/>
    </location>
</feature>
<dbReference type="Pfam" id="PF08316">
    <property type="entry name" value="Pal1"/>
    <property type="match status" value="1"/>
</dbReference>
<name>A0A0B2WM49_METAS</name>
<feature type="region of interest" description="Disordered" evidence="1">
    <location>
        <begin position="517"/>
        <end position="550"/>
    </location>
</feature>
<feature type="region of interest" description="Disordered" evidence="1">
    <location>
        <begin position="148"/>
        <end position="182"/>
    </location>
</feature>
<protein>
    <submittedName>
        <fullName evidence="2">Pal1 cell morphology</fullName>
    </submittedName>
</protein>
<evidence type="ECO:0000313" key="2">
    <source>
        <dbReference type="EMBL" id="KHN94729.1"/>
    </source>
</evidence>
<evidence type="ECO:0000256" key="1">
    <source>
        <dbReference type="SAM" id="MobiDB-lite"/>
    </source>
</evidence>
<evidence type="ECO:0000313" key="3">
    <source>
        <dbReference type="Proteomes" id="UP000030816"/>
    </source>
</evidence>
<dbReference type="Proteomes" id="UP000030816">
    <property type="component" value="Unassembled WGS sequence"/>
</dbReference>
<dbReference type="GO" id="GO:0005737">
    <property type="term" value="C:cytoplasm"/>
    <property type="evidence" value="ECO:0007669"/>
    <property type="project" value="TreeGrafter"/>
</dbReference>
<dbReference type="GeneID" id="63741939"/>
<feature type="compositionally biased region" description="Basic and acidic residues" evidence="1">
    <location>
        <begin position="336"/>
        <end position="345"/>
    </location>
</feature>
<feature type="region of interest" description="Disordered" evidence="1">
    <location>
        <begin position="31"/>
        <end position="71"/>
    </location>
</feature>
<feature type="compositionally biased region" description="Polar residues" evidence="1">
    <location>
        <begin position="533"/>
        <end position="550"/>
    </location>
</feature>
<reference evidence="2 3" key="1">
    <citation type="journal article" date="2014" name="Proc. Natl. Acad. Sci. U.S.A.">
        <title>Trajectory and genomic determinants of fungal-pathogen speciation and host adaptation.</title>
        <authorList>
            <person name="Hu X."/>
            <person name="Xiao G."/>
            <person name="Zheng P."/>
            <person name="Shang Y."/>
            <person name="Su Y."/>
            <person name="Zhang X."/>
            <person name="Liu X."/>
            <person name="Zhan S."/>
            <person name="St Leger R.J."/>
            <person name="Wang C."/>
        </authorList>
    </citation>
    <scope>NUCLEOTIDE SEQUENCE [LARGE SCALE GENOMIC DNA]</scope>
    <source>
        <strain evidence="2 3">ARSEF 1941</strain>
    </source>
</reference>
<comment type="caution">
    <text evidence="2">The sequence shown here is derived from an EMBL/GenBank/DDBJ whole genome shotgun (WGS) entry which is preliminary data.</text>
</comment>
<sequence>MPPLVSTAASARTAGSTGLVLFLIDCSRDKKHGSRQTIKTGNPPESRRTTTQSSRIPQASKQTQTKIATQGRADRMGIRSMFRRGDGESKNEKKLKYDTIWAREYLLDPLNAPEPSQETGLGTSHINPYIAAARERVAEAEAQAIIKETRRHVELQKQATSPRRPQHRYPTPPPSASPTRCSCHQDLDGDFGHDLDPFATSYFPCHFNLRRRPSTDSDSDSTSTPASTPRIVNLRKSIASAGHVIRAEHNNHHHSRRTHSFYEPPPSPSRRSHVGLTVDTLPSIPRGCDSHSRSHSRPVYPPTQLDSALDKARRICQDTSNYPDPYSQPRRKIRPRERFPGDMSHRPLDMLKLEARAADRPRRHRKRISDTDTIDALDTIGGAYHHGGPYDATLISRNLNKKYSPVAAVRESNMEAIRATPRENIMDSLIKHVPLQGVASIPSGARDSSGRLMRYREGADLMREPDAEGGAYKRWDGLQYHPDDLKGKGEPSFTLERDLKRGKRHRQHLSEADAFEMRPSARVFSRQAGGHSRSVSHNGEGSSSGVTFSDNADGVLRRTYSSGKKFGEGLKRRFGGLHRKEEMPSVTMS</sequence>
<keyword evidence="3" id="KW-1185">Reference proteome</keyword>
<feature type="region of interest" description="Disordered" evidence="1">
    <location>
        <begin position="248"/>
        <end position="304"/>
    </location>
</feature>
<dbReference type="EMBL" id="AZHE01000031">
    <property type="protein sequence ID" value="KHN94729.1"/>
    <property type="molecule type" value="Genomic_DNA"/>
</dbReference>
<dbReference type="OrthoDB" id="5389892at2759"/>
<dbReference type="AlphaFoldDB" id="A0A0B2WM49"/>
<dbReference type="RefSeq" id="XP_040675795.1">
    <property type="nucleotide sequence ID" value="XM_040826282.1"/>
</dbReference>
<dbReference type="PANTHER" id="PTHR28307:SF1">
    <property type="entry name" value="PAL1 CELL MORPHOLOGY PROTEIN"/>
    <property type="match status" value="1"/>
</dbReference>
<organism evidence="2 3">
    <name type="scientific">Metarhizium album (strain ARSEF 1941)</name>
    <dbReference type="NCBI Taxonomy" id="1081103"/>
    <lineage>
        <taxon>Eukaryota</taxon>
        <taxon>Fungi</taxon>
        <taxon>Dikarya</taxon>
        <taxon>Ascomycota</taxon>
        <taxon>Pezizomycotina</taxon>
        <taxon>Sordariomycetes</taxon>
        <taxon>Hypocreomycetidae</taxon>
        <taxon>Hypocreales</taxon>
        <taxon>Clavicipitaceae</taxon>
        <taxon>Metarhizium</taxon>
    </lineage>
</organism>
<dbReference type="PANTHER" id="PTHR28307">
    <property type="entry name" value="PROTEIN PAL1"/>
    <property type="match status" value="1"/>
</dbReference>
<feature type="compositionally biased region" description="Low complexity" evidence="1">
    <location>
        <begin position="220"/>
        <end position="230"/>
    </location>
</feature>
<dbReference type="InterPro" id="IPR013226">
    <property type="entry name" value="Pal1"/>
</dbReference>
<accession>A0A0B2WM49</accession>
<gene>
    <name evidence="2" type="ORF">MAM_07484</name>
</gene>
<proteinExistence type="predicted"/>
<dbReference type="HOGENOM" id="CLU_037771_1_0_1"/>
<feature type="region of interest" description="Disordered" evidence="1">
    <location>
        <begin position="210"/>
        <end position="232"/>
    </location>
</feature>
<feature type="region of interest" description="Disordered" evidence="1">
    <location>
        <begin position="318"/>
        <end position="345"/>
    </location>
</feature>